<sequence>MAPASRMRNQGKADLDHQPASELWLLARVCRKISGTGIGLVPRKVISGV</sequence>
<dbReference type="Proteomes" id="UP000257323">
    <property type="component" value="Unassembled WGS sequence"/>
</dbReference>
<comment type="caution">
    <text evidence="1">The sequence shown here is derived from an EMBL/GenBank/DDBJ whole genome shotgun (WGS) entry which is preliminary data.</text>
</comment>
<evidence type="ECO:0000313" key="1">
    <source>
        <dbReference type="EMBL" id="RFT15739.1"/>
    </source>
</evidence>
<organism evidence="1 2">
    <name type="scientific">Candidatus Saccharicenans subterraneus</name>
    <dbReference type="NCBI Taxonomy" id="2508984"/>
    <lineage>
        <taxon>Bacteria</taxon>
        <taxon>Candidatus Aminicenantota</taxon>
        <taxon>Candidatus Aminicenantia</taxon>
        <taxon>Candidatus Aminicenantales</taxon>
        <taxon>Candidatus Saccharicenantaceae</taxon>
        <taxon>Candidatus Saccharicenans</taxon>
    </lineage>
</organism>
<reference evidence="1 2" key="1">
    <citation type="submission" date="2018-08" db="EMBL/GenBank/DDBJ databases">
        <title>Genome analysis of the thermophilic bacterium of the candidate phylum Aminicenantes from deep subsurface aquifer revealed its physiology and ecological role.</title>
        <authorList>
            <person name="Kadnikov V.V."/>
            <person name="Mardanov A.V."/>
            <person name="Beletsky A.V."/>
            <person name="Karnachuk O.V."/>
            <person name="Ravin N.V."/>
        </authorList>
    </citation>
    <scope>NUCLEOTIDE SEQUENCE [LARGE SCALE GENOMIC DNA]</scope>
    <source>
        <strain evidence="1">BY38</strain>
    </source>
</reference>
<dbReference type="AlphaFoldDB" id="A0A3E2BLV7"/>
<gene>
    <name evidence="1" type="ORF">OP8BY_0114</name>
</gene>
<name>A0A3E2BLV7_9BACT</name>
<protein>
    <submittedName>
        <fullName evidence="1">Uncharacterized protein</fullName>
    </submittedName>
</protein>
<evidence type="ECO:0000313" key="2">
    <source>
        <dbReference type="Proteomes" id="UP000257323"/>
    </source>
</evidence>
<proteinExistence type="predicted"/>
<dbReference type="EMBL" id="QUAH01000007">
    <property type="protein sequence ID" value="RFT15739.1"/>
    <property type="molecule type" value="Genomic_DNA"/>
</dbReference>
<accession>A0A3E2BLV7</accession>